<feature type="region of interest" description="Disordered" evidence="1">
    <location>
        <begin position="152"/>
        <end position="172"/>
    </location>
</feature>
<comment type="caution">
    <text evidence="2">The sequence shown here is derived from an EMBL/GenBank/DDBJ whole genome shotgun (WGS) entry which is preliminary data.</text>
</comment>
<evidence type="ECO:0000313" key="2">
    <source>
        <dbReference type="EMBL" id="MBW0506709.1"/>
    </source>
</evidence>
<name>A0A9Q3HL80_9BASI</name>
<feature type="region of interest" description="Disordered" evidence="1">
    <location>
        <begin position="1"/>
        <end position="26"/>
    </location>
</feature>
<feature type="compositionally biased region" description="Polar residues" evidence="1">
    <location>
        <begin position="53"/>
        <end position="70"/>
    </location>
</feature>
<evidence type="ECO:0000256" key="1">
    <source>
        <dbReference type="SAM" id="MobiDB-lite"/>
    </source>
</evidence>
<feature type="region of interest" description="Disordered" evidence="1">
    <location>
        <begin position="47"/>
        <end position="70"/>
    </location>
</feature>
<gene>
    <name evidence="2" type="ORF">O181_046424</name>
</gene>
<organism evidence="2 3">
    <name type="scientific">Austropuccinia psidii MF-1</name>
    <dbReference type="NCBI Taxonomy" id="1389203"/>
    <lineage>
        <taxon>Eukaryota</taxon>
        <taxon>Fungi</taxon>
        <taxon>Dikarya</taxon>
        <taxon>Basidiomycota</taxon>
        <taxon>Pucciniomycotina</taxon>
        <taxon>Pucciniomycetes</taxon>
        <taxon>Pucciniales</taxon>
        <taxon>Sphaerophragmiaceae</taxon>
        <taxon>Austropuccinia</taxon>
    </lineage>
</organism>
<keyword evidence="3" id="KW-1185">Reference proteome</keyword>
<protein>
    <submittedName>
        <fullName evidence="2">Uncharacterized protein</fullName>
    </submittedName>
</protein>
<accession>A0A9Q3HL80</accession>
<sequence length="193" mass="22421">MLSSSSQKGYRHDCSRSQSVTEGQGSLNQAQTDILFLSEAYNTVIPSKRAETSTRSLSGHSQSQPEGLQQCTEAQRVLNPFRSLRNCMKSYLTMRKSLDHPNACNLLNEWHPLMKRKYVTFNSRIEKKQPSTTQTDAKSSLSRQKWKFQYEKEATSSENGKRQITSYNHTSRATESQRFNRMLWKMWFRLPEP</sequence>
<proteinExistence type="predicted"/>
<evidence type="ECO:0000313" key="3">
    <source>
        <dbReference type="Proteomes" id="UP000765509"/>
    </source>
</evidence>
<dbReference type="EMBL" id="AVOT02019246">
    <property type="protein sequence ID" value="MBW0506709.1"/>
    <property type="molecule type" value="Genomic_DNA"/>
</dbReference>
<feature type="compositionally biased region" description="Polar residues" evidence="1">
    <location>
        <begin position="16"/>
        <end position="26"/>
    </location>
</feature>
<feature type="compositionally biased region" description="Polar residues" evidence="1">
    <location>
        <begin position="162"/>
        <end position="172"/>
    </location>
</feature>
<dbReference type="Proteomes" id="UP000765509">
    <property type="component" value="Unassembled WGS sequence"/>
</dbReference>
<reference evidence="2" key="1">
    <citation type="submission" date="2021-03" db="EMBL/GenBank/DDBJ databases">
        <title>Draft genome sequence of rust myrtle Austropuccinia psidii MF-1, a brazilian biotype.</title>
        <authorList>
            <person name="Quecine M.C."/>
            <person name="Pachon D.M.R."/>
            <person name="Bonatelli M.L."/>
            <person name="Correr F.H."/>
            <person name="Franceschini L.M."/>
            <person name="Leite T.F."/>
            <person name="Margarido G.R.A."/>
            <person name="Almeida C.A."/>
            <person name="Ferrarezi J.A."/>
            <person name="Labate C.A."/>
        </authorList>
    </citation>
    <scope>NUCLEOTIDE SEQUENCE</scope>
    <source>
        <strain evidence="2">MF-1</strain>
    </source>
</reference>
<feature type="compositionally biased region" description="Basic and acidic residues" evidence="1">
    <location>
        <begin position="152"/>
        <end position="161"/>
    </location>
</feature>
<dbReference type="AlphaFoldDB" id="A0A9Q3HL80"/>